<dbReference type="SMART" id="SM00283">
    <property type="entry name" value="MA"/>
    <property type="match status" value="1"/>
</dbReference>
<dbReference type="Pfam" id="PF12729">
    <property type="entry name" value="4HB_MCP_1"/>
    <property type="match status" value="1"/>
</dbReference>
<evidence type="ECO:0000256" key="3">
    <source>
        <dbReference type="PROSITE-ProRule" id="PRU00284"/>
    </source>
</evidence>
<dbReference type="PRINTS" id="PR00260">
    <property type="entry name" value="CHEMTRNSDUCR"/>
</dbReference>
<evidence type="ECO:0000256" key="2">
    <source>
        <dbReference type="ARBA" id="ARBA00029447"/>
    </source>
</evidence>
<keyword evidence="5" id="KW-0812">Transmembrane</keyword>
<evidence type="ECO:0000259" key="7">
    <source>
        <dbReference type="PROSITE" id="PS50885"/>
    </source>
</evidence>
<keyword evidence="5" id="KW-1133">Transmembrane helix</keyword>
<keyword evidence="4" id="KW-0175">Coiled coil</keyword>
<feature type="transmembrane region" description="Helical" evidence="5">
    <location>
        <begin position="189"/>
        <end position="212"/>
    </location>
</feature>
<dbReference type="SMART" id="SM00304">
    <property type="entry name" value="HAMP"/>
    <property type="match status" value="1"/>
</dbReference>
<evidence type="ECO:0000259" key="6">
    <source>
        <dbReference type="PROSITE" id="PS50111"/>
    </source>
</evidence>
<dbReference type="EMBL" id="CP071382">
    <property type="protein sequence ID" value="QSV47241.1"/>
    <property type="molecule type" value="Genomic_DNA"/>
</dbReference>
<evidence type="ECO:0000256" key="1">
    <source>
        <dbReference type="ARBA" id="ARBA00023224"/>
    </source>
</evidence>
<feature type="domain" description="Methyl-accepting transducer" evidence="6">
    <location>
        <begin position="270"/>
        <end position="506"/>
    </location>
</feature>
<dbReference type="Proteomes" id="UP000663651">
    <property type="component" value="Chromosome"/>
</dbReference>
<dbReference type="InterPro" id="IPR004090">
    <property type="entry name" value="Chemotax_Me-accpt_rcpt"/>
</dbReference>
<protein>
    <submittedName>
        <fullName evidence="8">Methyl-accepting chemotaxis protein</fullName>
    </submittedName>
</protein>
<dbReference type="PANTHER" id="PTHR32089:SF112">
    <property type="entry name" value="LYSOZYME-LIKE PROTEIN-RELATED"/>
    <property type="match status" value="1"/>
</dbReference>
<dbReference type="Gene3D" id="1.10.287.950">
    <property type="entry name" value="Methyl-accepting chemotaxis protein"/>
    <property type="match status" value="1"/>
</dbReference>
<feature type="coiled-coil region" evidence="4">
    <location>
        <begin position="93"/>
        <end position="120"/>
    </location>
</feature>
<accession>A0ABX7Q801</accession>
<dbReference type="PROSITE" id="PS50111">
    <property type="entry name" value="CHEMOTAXIS_TRANSDUC_2"/>
    <property type="match status" value="1"/>
</dbReference>
<evidence type="ECO:0000256" key="5">
    <source>
        <dbReference type="SAM" id="Phobius"/>
    </source>
</evidence>
<gene>
    <name evidence="8" type="ORF">JZM60_08270</name>
</gene>
<dbReference type="PANTHER" id="PTHR32089">
    <property type="entry name" value="METHYL-ACCEPTING CHEMOTAXIS PROTEIN MCPB"/>
    <property type="match status" value="1"/>
</dbReference>
<sequence length="544" mass="58224">MKFLRNARLSVKLVSGFVLVALIAGVVGLIGTSKINMLANEAEEMFTYNTEPLGTFGLLAINFQKARVNLRGMVLDDNPQRAEANAKTITKLYGEIDEQLTELEQTLESAEAKKQFATLRTLIKEYGPVREEMITATLDGDRETALDIMRTQCLSYEKKIDDAIKKIFDLKIEGAEQRNEMNASTARSAIIQMSAFAVAGMVIAILLGLFMARQLTAPLLKVVEFAKAIAQGDLSNHLEMNQKDETGQLAEAVNTMAGRLNRLISGVAENASQVAAAAGQLTANAEQMATGAEEVAAQSGTVATASEEMAATSTEIAQNCSTAADEAHRASETAGRGSEVIRHTVEEMARIADRVRETAKTVESLGTRSDQIGEIIGTIEDIADQTNLLALNAAIEAARAGEQGRGFAVVADEVRALAERTTKATKEIGTMIKAIQHETKGAVAIMEQGVQEVERGTAEASESGKALEEILEQVGTVTMQVNQIATAAEQQTATTTEISGNIQQITDVVHDTARGAQETAAAARQLSNLSDELQQLIGQFHLAS</sequence>
<dbReference type="Pfam" id="PF00672">
    <property type="entry name" value="HAMP"/>
    <property type="match status" value="1"/>
</dbReference>
<evidence type="ECO:0000256" key="4">
    <source>
        <dbReference type="SAM" id="Coils"/>
    </source>
</evidence>
<dbReference type="Pfam" id="PF00015">
    <property type="entry name" value="MCPsignal"/>
    <property type="match status" value="1"/>
</dbReference>
<comment type="similarity">
    <text evidence="2">Belongs to the methyl-accepting chemotaxis (MCP) protein family.</text>
</comment>
<dbReference type="RefSeq" id="WP_207165299.1">
    <property type="nucleotide sequence ID" value="NZ_CP071382.1"/>
</dbReference>
<dbReference type="CDD" id="cd06225">
    <property type="entry name" value="HAMP"/>
    <property type="match status" value="1"/>
</dbReference>
<name>A0ABX7Q801_9BACT</name>
<dbReference type="InterPro" id="IPR024478">
    <property type="entry name" value="HlyB_4HB_MCP"/>
</dbReference>
<dbReference type="SUPFAM" id="SSF58104">
    <property type="entry name" value="Methyl-accepting chemotaxis protein (MCP) signaling domain"/>
    <property type="match status" value="1"/>
</dbReference>
<dbReference type="InterPro" id="IPR003660">
    <property type="entry name" value="HAMP_dom"/>
</dbReference>
<organism evidence="8 9">
    <name type="scientific">Geobacter benzoatilyticus</name>
    <dbReference type="NCBI Taxonomy" id="2815309"/>
    <lineage>
        <taxon>Bacteria</taxon>
        <taxon>Pseudomonadati</taxon>
        <taxon>Thermodesulfobacteriota</taxon>
        <taxon>Desulfuromonadia</taxon>
        <taxon>Geobacterales</taxon>
        <taxon>Geobacteraceae</taxon>
        <taxon>Geobacter</taxon>
    </lineage>
</organism>
<dbReference type="PROSITE" id="PS50885">
    <property type="entry name" value="HAMP"/>
    <property type="match status" value="1"/>
</dbReference>
<feature type="domain" description="HAMP" evidence="7">
    <location>
        <begin position="213"/>
        <end position="265"/>
    </location>
</feature>
<keyword evidence="5" id="KW-0472">Membrane</keyword>
<reference evidence="8 9" key="1">
    <citation type="submission" date="2021-03" db="EMBL/GenBank/DDBJ databases">
        <title>Geobacter metallireducens gen. nov. sp. nov., a microorganism capable of coupling the complete oxidation of organic compounds to the reduction of iron and other metals.</title>
        <authorList>
            <person name="Li Y."/>
        </authorList>
    </citation>
    <scope>NUCLEOTIDE SEQUENCE [LARGE SCALE GENOMIC DNA]</scope>
    <source>
        <strain evidence="8 9">Jerry-YX</strain>
    </source>
</reference>
<evidence type="ECO:0000313" key="8">
    <source>
        <dbReference type="EMBL" id="QSV47241.1"/>
    </source>
</evidence>
<proteinExistence type="inferred from homology"/>
<keyword evidence="1 3" id="KW-0807">Transducer</keyword>
<evidence type="ECO:0000313" key="9">
    <source>
        <dbReference type="Proteomes" id="UP000663651"/>
    </source>
</evidence>
<dbReference type="InterPro" id="IPR004089">
    <property type="entry name" value="MCPsignal_dom"/>
</dbReference>
<dbReference type="CDD" id="cd11386">
    <property type="entry name" value="MCP_signal"/>
    <property type="match status" value="1"/>
</dbReference>
<keyword evidence="9" id="KW-1185">Reference proteome</keyword>